<proteinExistence type="predicted"/>
<keyword evidence="2" id="KW-1133">Transmembrane helix</keyword>
<feature type="transmembrane region" description="Helical" evidence="2">
    <location>
        <begin position="289"/>
        <end position="310"/>
    </location>
</feature>
<feature type="region of interest" description="Disordered" evidence="1">
    <location>
        <begin position="223"/>
        <end position="286"/>
    </location>
</feature>
<evidence type="ECO:0000256" key="1">
    <source>
        <dbReference type="SAM" id="MobiDB-lite"/>
    </source>
</evidence>
<evidence type="ECO:0000256" key="3">
    <source>
        <dbReference type="SAM" id="SignalP"/>
    </source>
</evidence>
<accession>R6TER1</accession>
<name>R6TER1_9BACT</name>
<gene>
    <name evidence="4" type="ORF">BN580_00941</name>
</gene>
<dbReference type="Proteomes" id="UP000017938">
    <property type="component" value="Unassembled WGS sequence"/>
</dbReference>
<feature type="compositionally biased region" description="Polar residues" evidence="1">
    <location>
        <begin position="240"/>
        <end position="265"/>
    </location>
</feature>
<keyword evidence="3" id="KW-0732">Signal</keyword>
<feature type="signal peptide" evidence="3">
    <location>
        <begin position="1"/>
        <end position="26"/>
    </location>
</feature>
<keyword evidence="2" id="KW-0472">Membrane</keyword>
<organism evidence="4 5">
    <name type="scientific">Candidatus Colimorpha enterica</name>
    <dbReference type="NCBI Taxonomy" id="3083063"/>
    <lineage>
        <taxon>Bacteria</taxon>
        <taxon>Pseudomonadati</taxon>
        <taxon>Bacteroidota</taxon>
        <taxon>Bacteroidia</taxon>
        <taxon>Bacteroidales</taxon>
        <taxon>Candidatus Colimorpha</taxon>
    </lineage>
</organism>
<dbReference type="AlphaFoldDB" id="R6TER1"/>
<evidence type="ECO:0000313" key="5">
    <source>
        <dbReference type="Proteomes" id="UP000017938"/>
    </source>
</evidence>
<sequence length="313" mass="33742">MKKISIVLICLAMAFSMFTFSGSALGANGKTIHADIGTPTIGNGEKDPAWDVVAEIAVVDTSAWDTSAWSGEPGCAAIEDAAKIMFMYDATNLYLHYEAPIENFENSVFQLRTSPIEINNPVDLGSIDFDLKNKTCNNVAVTPYFYEVDGVTMLDIVIPFEIVGIYDPAVNTPLYIELLTYFNGGWLVWSMNNDEAIAYAHCTGTTAYGTLLLSEVQAKETEATETPVQTLYPSDETTEDNNSSAEESTDATNTTNQDTIPGDTSENNEDEPKATTEASDDNASKKPTGLIIGIAAAAVVMIAAIVIIILKKK</sequence>
<evidence type="ECO:0000313" key="4">
    <source>
        <dbReference type="EMBL" id="CDC71908.1"/>
    </source>
</evidence>
<dbReference type="EMBL" id="CBFW010000088">
    <property type="protein sequence ID" value="CDC71908.1"/>
    <property type="molecule type" value="Genomic_DNA"/>
</dbReference>
<comment type="caution">
    <text evidence="4">The sequence shown here is derived from an EMBL/GenBank/DDBJ whole genome shotgun (WGS) entry which is preliminary data.</text>
</comment>
<feature type="chain" id="PRO_5004432177" evidence="3">
    <location>
        <begin position="27"/>
        <end position="313"/>
    </location>
</feature>
<keyword evidence="2" id="KW-0812">Transmembrane</keyword>
<reference evidence="4" key="1">
    <citation type="submission" date="2012-11" db="EMBL/GenBank/DDBJ databases">
        <title>Dependencies among metagenomic species, viruses, plasmids and units of genetic variation.</title>
        <authorList>
            <person name="Nielsen H.B."/>
            <person name="Almeida M."/>
            <person name="Juncker A.S."/>
            <person name="Rasmussen S."/>
            <person name="Li J."/>
            <person name="Sunagawa S."/>
            <person name="Plichta D."/>
            <person name="Gautier L."/>
            <person name="Le Chatelier E."/>
            <person name="Peletier E."/>
            <person name="Bonde I."/>
            <person name="Nielsen T."/>
            <person name="Manichanh C."/>
            <person name="Arumugam M."/>
            <person name="Batto J."/>
            <person name="Santos M.B.Q.D."/>
            <person name="Blom N."/>
            <person name="Borruel N."/>
            <person name="Burgdorf K.S."/>
            <person name="Boumezbeur F."/>
            <person name="Casellas F."/>
            <person name="Dore J."/>
            <person name="Guarner F."/>
            <person name="Hansen T."/>
            <person name="Hildebrand F."/>
            <person name="Kaas R.S."/>
            <person name="Kennedy S."/>
            <person name="Kristiansen K."/>
            <person name="Kultima J.R."/>
            <person name="Leonard P."/>
            <person name="Levenez F."/>
            <person name="Lund O."/>
            <person name="Moumen B."/>
            <person name="Le Paslier D."/>
            <person name="Pons N."/>
            <person name="Pedersen O."/>
            <person name="Prifti E."/>
            <person name="Qin J."/>
            <person name="Raes J."/>
            <person name="Tap J."/>
            <person name="Tims S."/>
            <person name="Ussery D.W."/>
            <person name="Yamada T."/>
            <person name="MetaHit consortium"/>
            <person name="Renault P."/>
            <person name="Sicheritz-Ponten T."/>
            <person name="Bork P."/>
            <person name="Wang J."/>
            <person name="Brunak S."/>
            <person name="Ehrlich S.D."/>
        </authorList>
    </citation>
    <scope>NUCLEOTIDE SEQUENCE [LARGE SCALE GENOMIC DNA]</scope>
</reference>
<evidence type="ECO:0000256" key="2">
    <source>
        <dbReference type="SAM" id="Phobius"/>
    </source>
</evidence>
<protein>
    <submittedName>
        <fullName evidence="4">Uncharacterized protein</fullName>
    </submittedName>
</protein>